<dbReference type="Gene3D" id="3.10.620.30">
    <property type="match status" value="1"/>
</dbReference>
<dbReference type="KEGG" id="rci:RRC5"/>
<reference evidence="2 3" key="1">
    <citation type="journal article" date="2006" name="Science">
        <title>Genome of rice cluster I archaea -- the key methane producers in the rice rhizosphere.</title>
        <authorList>
            <person name="Erkel C."/>
            <person name="Kube M."/>
            <person name="Reinhardt R."/>
            <person name="Liesack W."/>
        </authorList>
    </citation>
    <scope>NUCLEOTIDE SEQUENCE [LARGE SCALE GENOMIC DNA]</scope>
    <source>
        <strain evidence="3">DSM 22066 / NBRC 105507 / MRE50</strain>
    </source>
</reference>
<evidence type="ECO:0000313" key="3">
    <source>
        <dbReference type="Proteomes" id="UP000000663"/>
    </source>
</evidence>
<accession>Q0W1E2</accession>
<protein>
    <recommendedName>
        <fullName evidence="1">Transglutaminase-like domain-containing protein</fullName>
    </recommendedName>
</protein>
<keyword evidence="3" id="KW-1185">Reference proteome</keyword>
<dbReference type="EMBL" id="AM114193">
    <property type="protein sequence ID" value="CAJ37801.1"/>
    <property type="molecule type" value="Genomic_DNA"/>
</dbReference>
<dbReference type="Proteomes" id="UP000000663">
    <property type="component" value="Chromosome"/>
</dbReference>
<feature type="domain" description="Transglutaminase-like" evidence="1">
    <location>
        <begin position="39"/>
        <end position="133"/>
    </location>
</feature>
<name>Q0W1E2_METAR</name>
<dbReference type="STRING" id="351160.RRC5"/>
<dbReference type="Pfam" id="PF01841">
    <property type="entry name" value="Transglut_core"/>
    <property type="match status" value="1"/>
</dbReference>
<dbReference type="SUPFAM" id="SSF54001">
    <property type="entry name" value="Cysteine proteinases"/>
    <property type="match status" value="1"/>
</dbReference>
<dbReference type="eggNOG" id="arCOG02165">
    <property type="taxonomic scope" value="Archaea"/>
</dbReference>
<dbReference type="PATRIC" id="fig|351160.9.peg.485"/>
<sequence length="200" mass="22182">MNRLESHHLDNIGAYLRPTDVIDYDDHSVALLAGAVEGDTKQDTIRRAFEMVRDQYPHSCDAGSEEVACTASDVIRLGHGLCFAKSNLLAALLRYHHIPTGFCYERVRRDEGGFVLHGYNAVVIDGQWRKIDARGNNDRVRVYFTPARDMLAYPPDASAGEMEFPGVYPDPSPAVLRVLRAGPDVSSVIIKLPGDLPPYD</sequence>
<gene>
    <name evidence="2" type="ORF">RRC5</name>
</gene>
<dbReference type="InterPro" id="IPR038765">
    <property type="entry name" value="Papain-like_cys_pep_sf"/>
</dbReference>
<organism evidence="2 3">
    <name type="scientific">Methanocella arvoryzae (strain DSM 22066 / NBRC 105507 / MRE50)</name>
    <dbReference type="NCBI Taxonomy" id="351160"/>
    <lineage>
        <taxon>Archaea</taxon>
        <taxon>Methanobacteriati</taxon>
        <taxon>Methanobacteriota</taxon>
        <taxon>Stenosarchaea group</taxon>
        <taxon>Methanomicrobia</taxon>
        <taxon>Methanocellales</taxon>
        <taxon>Methanocellaceae</taxon>
        <taxon>Methanocella</taxon>
    </lineage>
</organism>
<dbReference type="AlphaFoldDB" id="Q0W1E2"/>
<dbReference type="InterPro" id="IPR002931">
    <property type="entry name" value="Transglutaminase-like"/>
</dbReference>
<dbReference type="PANTHER" id="PTHR33490">
    <property type="entry name" value="BLR5614 PROTEIN-RELATED"/>
    <property type="match status" value="1"/>
</dbReference>
<evidence type="ECO:0000259" key="1">
    <source>
        <dbReference type="Pfam" id="PF01841"/>
    </source>
</evidence>
<dbReference type="GeneID" id="5144917"/>
<dbReference type="PANTHER" id="PTHR33490:SF3">
    <property type="entry name" value="CONSERVED INTEGRAL MEMBRANE PROTEIN"/>
    <property type="match status" value="1"/>
</dbReference>
<proteinExistence type="predicted"/>
<evidence type="ECO:0000313" key="2">
    <source>
        <dbReference type="EMBL" id="CAJ37801.1"/>
    </source>
</evidence>
<dbReference type="RefSeq" id="WP_012034787.1">
    <property type="nucleotide sequence ID" value="NC_009464.1"/>
</dbReference>
<dbReference type="OrthoDB" id="18481at2157"/>